<feature type="region of interest" description="Disordered" evidence="1">
    <location>
        <begin position="1"/>
        <end position="21"/>
    </location>
</feature>
<name>A0ABY4FUB4_9MICO</name>
<feature type="region of interest" description="Disordered" evidence="1">
    <location>
        <begin position="75"/>
        <end position="111"/>
    </location>
</feature>
<keyword evidence="4" id="KW-1185">Reference proteome</keyword>
<keyword evidence="2" id="KW-0472">Membrane</keyword>
<organism evidence="3 4">
    <name type="scientific">Leucobacter rhizosphaerae</name>
    <dbReference type="NCBI Taxonomy" id="2932245"/>
    <lineage>
        <taxon>Bacteria</taxon>
        <taxon>Bacillati</taxon>
        <taxon>Actinomycetota</taxon>
        <taxon>Actinomycetes</taxon>
        <taxon>Micrococcales</taxon>
        <taxon>Microbacteriaceae</taxon>
        <taxon>Leucobacter</taxon>
    </lineage>
</organism>
<evidence type="ECO:0000313" key="3">
    <source>
        <dbReference type="EMBL" id="UOQ59900.1"/>
    </source>
</evidence>
<reference evidence="3 4" key="1">
    <citation type="submission" date="2022-04" db="EMBL/GenBank/DDBJ databases">
        <title>Leucobacter sp. isolated from rhizosphere of onion.</title>
        <authorList>
            <person name="Won M."/>
            <person name="Lee C.-M."/>
            <person name="Woen H.-Y."/>
            <person name="Kwon S.-W."/>
        </authorList>
    </citation>
    <scope>NUCLEOTIDE SEQUENCE [LARGE SCALE GENOMIC DNA]</scope>
    <source>
        <strain evidence="3 4">H25R-14</strain>
    </source>
</reference>
<dbReference type="EMBL" id="CP095043">
    <property type="protein sequence ID" value="UOQ59900.1"/>
    <property type="molecule type" value="Genomic_DNA"/>
</dbReference>
<dbReference type="RefSeq" id="WP_244685153.1">
    <property type="nucleotide sequence ID" value="NZ_CP095043.1"/>
</dbReference>
<keyword evidence="2" id="KW-0812">Transmembrane</keyword>
<accession>A0ABY4FUB4</accession>
<evidence type="ECO:0000313" key="4">
    <source>
        <dbReference type="Proteomes" id="UP000831775"/>
    </source>
</evidence>
<dbReference type="Proteomes" id="UP000831775">
    <property type="component" value="Chromosome"/>
</dbReference>
<sequence>MTGERTNASDPAAEEASAIAGDETVVAGGASAMAGDETVVAGDETVVVVDRTVVVPRRAAPDVHQAEVDETVVVARRSAPDPDRADSGTGTGTGSRRPIGAPVEDPEVDPAPLSTPGIAVRAVYAARSAPAAPGAGAPLDRIDAPPAAPFVLDETPERGALPSLARRSRRRSVLTLIGYAGVVIVSIAGLWAIASVAFDGR</sequence>
<feature type="transmembrane region" description="Helical" evidence="2">
    <location>
        <begin position="176"/>
        <end position="198"/>
    </location>
</feature>
<evidence type="ECO:0000256" key="1">
    <source>
        <dbReference type="SAM" id="MobiDB-lite"/>
    </source>
</evidence>
<protein>
    <submittedName>
        <fullName evidence="3">Uncharacterized protein</fullName>
    </submittedName>
</protein>
<proteinExistence type="predicted"/>
<evidence type="ECO:0000256" key="2">
    <source>
        <dbReference type="SAM" id="Phobius"/>
    </source>
</evidence>
<keyword evidence="2" id="KW-1133">Transmembrane helix</keyword>
<gene>
    <name evidence="3" type="ORF">MUN76_12735</name>
</gene>